<comment type="similarity">
    <text evidence="1">Belongs to the DNA2/NAM7 helicase family.</text>
</comment>
<dbReference type="PANTHER" id="PTHR43788">
    <property type="entry name" value="DNA2/NAM7 HELICASE FAMILY MEMBER"/>
    <property type="match status" value="1"/>
</dbReference>
<gene>
    <name evidence="10" type="ORF">AU192_21135</name>
</gene>
<accession>A0A101A8H7</accession>
<evidence type="ECO:0000256" key="2">
    <source>
        <dbReference type="ARBA" id="ARBA00022741"/>
    </source>
</evidence>
<dbReference type="InterPro" id="IPR027417">
    <property type="entry name" value="P-loop_NTPase"/>
</dbReference>
<dbReference type="InterPro" id="IPR050534">
    <property type="entry name" value="Coronavir_polyprotein_1ab"/>
</dbReference>
<feature type="domain" description="DNA2/NAM7 helicase-like C-terminal" evidence="8">
    <location>
        <begin position="1171"/>
        <end position="1340"/>
    </location>
</feature>
<dbReference type="Gene3D" id="3.40.960.10">
    <property type="entry name" value="VSR Endonuclease"/>
    <property type="match status" value="1"/>
</dbReference>
<dbReference type="GO" id="GO:0043139">
    <property type="term" value="F:5'-3' DNA helicase activity"/>
    <property type="evidence" value="ECO:0007669"/>
    <property type="project" value="TreeGrafter"/>
</dbReference>
<dbReference type="Proteomes" id="UP000053707">
    <property type="component" value="Unassembled WGS sequence"/>
</dbReference>
<evidence type="ECO:0000259" key="8">
    <source>
        <dbReference type="Pfam" id="PF13087"/>
    </source>
</evidence>
<sequence>MVLNENDSDGVDLVRKAVNLFTFLGSTQRLLIKPVYTVDKFEHVMWFADLPDHAAVRSAHRTANPEPDSPLLEVDRALRLDPPILPAELEPWVEGPIEDAHHEPMIREAIYVGESESDNFDGVESDDDDESAETEPRTIELVDVPEVAAAFDAWTTDWRLWAERERRDSVVRNIYKDLFGVHLTSTDHSEEFELVLGIGCLTWRPEDHEQVQRHVATAPITINFDENSGMLTVVAVPSPENVSIELDMLDPALIPSPSKIDEIRQLAAEYEGHLLDRPAIGDVCRRLTHRLDASAEYDEDALSPHTGSAPRGAFAPALILRRRTKRGLVQIYEQIVSQIQATGDVPAGVLPLIDPDRQPSQSDGAAASGAVITIDEEDFLPLPVNEAQRKIIERVDRNAQTVVQGPPGTGKTHTAAALVSHLLAQGKRVLITAQTDRALHEVRDKLPREIRSLAVSVIGQSRTDMADLRTAVDSISQRADEFDPDESRRAIEGHLARIDDLRRRRAETYDRLIAIRLQEVEIRSDGPEEDTLAAIAYRHLEQEPQLSWIREFDVDPNNVGTSVSSEEIVWWREVLMNLDVAENEGEATRRLPAVESLVPPQEFSTLVVAERQAIAHKTRFDNLLSHESFDFVRSLAPDVREELRSRVSALAERAGALERREEAWMNEALRDVRSGRHQIWMARSAQIKSLAEQVEVLIGRIGPTTSVATGSGDVGVQQQIAKSLLAHLDSGGKIKTLPNGSPKIGALSPKTVKLAEPFFTEVKINGLPAVTKEQLAAFVDWVDASRTITAMDQAWPASVQIPDEDTLAEELHWHRTEVAQLDKVLELGQQLEVERAWFQANDLPVPDWNKLDEIRRYAELVEAATAADGAVSASAPVEALVGYLESEARWPDPPQVVSSLLDAVRNRDTDAYAAAHRRLVHLHRVAEMVAERNRVHARLEASAPRLAAAIMTKPDASEWADRLPSYSDAWRWEMTGRWIMAQDVEDANALKVQLNGIEQQIRSEVEHLAAERAWGHAVAPGRLTGRARANLAQYAQLVASLGKGTGKYAAKKRVEITEAMDRCRSSVPVWIMPIYRIAEQLRVQPNSFDVVIVDEASQAGLEATFLQYLAPKIVVIGDDKQVSPSAVGVDQQQLRDLANLYLANDTYRASWLDPKRSYFDEANMRFGGRITLTEHRRCVPEIIGFSNRIAYEPEGIRLVPVRQFGAARLDPIKVVYLADGYEADNKTNPVEAEAIVDQIVKCLAEPEYDGATFGVISLLGKEQARLIESKLLDAVPPEEWAARDLRCGDAPDFQGSERDVMFLSMVKSPREDKRMGALTMGQYVQRFNVAASRAKNQMWVYHSMPRDALTNPEDMRYQLLDYCYGVVNRTQSDGDANDFGPVPEDVLVPPFDSLFEQRVFNRIIDRGYTVLPQHEAMGYKIDLVILGARGRLAVECDGDFWHGPEAYEADLARQRELERCDWKFFRIRESMFYADMPGTLAKLWERLDELDIRPADWVDPIAEEVAIQQEVVTEEAADAESAAGESDGSTTDSERLEVLAAQIEPVSHIDETVESKVPVATSLVAVGRHHAEGDDEMVQTVDEVHSSVLLGDGEGRHRAYDDDADVIGIAAGASSLEPYVVFRDPLPPITESRLNEVVANVIRIVEIEGPVLGHRVHQAYREAYGGQRVGREIARQLNQALLLAERRSLIVSSNPLNEPGVKPRTFRIASQPEVLPRRLGPRSLDMVPPAEVAHHLRQFLTEDAPLAEECLFRAVLDVLGLKRLTDNARTVLRKALRLAGSEQ</sequence>
<organism evidence="10 11">
    <name type="scientific">Mycobacterium lehmannii</name>
    <dbReference type="NCBI Taxonomy" id="2048550"/>
    <lineage>
        <taxon>Bacteria</taxon>
        <taxon>Bacillati</taxon>
        <taxon>Actinomycetota</taxon>
        <taxon>Actinomycetes</taxon>
        <taxon>Mycobacteriales</taxon>
        <taxon>Mycobacteriaceae</taxon>
        <taxon>Mycobacterium</taxon>
    </lineage>
</organism>
<feature type="region of interest" description="Disordered" evidence="6">
    <location>
        <begin position="1514"/>
        <end position="1533"/>
    </location>
</feature>
<feature type="compositionally biased region" description="Low complexity" evidence="6">
    <location>
        <begin position="1519"/>
        <end position="1530"/>
    </location>
</feature>
<reference evidence="10 11" key="1">
    <citation type="submission" date="2016-01" db="EMBL/GenBank/DDBJ databases">
        <authorList>
            <consortium name="TB Trials Study Group"/>
            <person name="Sutton G."/>
            <person name="Brinkac L."/>
            <person name="Sanka R."/>
            <person name="Adams M."/>
            <person name="Lau E.L."/>
            <person name="Macaden R."/>
            <person name="Grewal H.M.S."/>
        </authorList>
    </citation>
    <scope>NUCLEOTIDE SEQUENCE [LARGE SCALE GENOMIC DNA]</scope>
    <source>
        <strain evidence="10 11">IS-1744</strain>
    </source>
</reference>
<evidence type="ECO:0000256" key="6">
    <source>
        <dbReference type="SAM" id="MobiDB-lite"/>
    </source>
</evidence>
<evidence type="ECO:0000256" key="1">
    <source>
        <dbReference type="ARBA" id="ARBA00007913"/>
    </source>
</evidence>
<dbReference type="InterPro" id="IPR047187">
    <property type="entry name" value="SF1_C_Upf1"/>
</dbReference>
<dbReference type="RefSeq" id="WP_064395791.1">
    <property type="nucleotide sequence ID" value="NZ_LQIR01000014.1"/>
</dbReference>
<dbReference type="InterPro" id="IPR041677">
    <property type="entry name" value="DNA2/NAM7_AAA_11"/>
</dbReference>
<keyword evidence="11" id="KW-1185">Reference proteome</keyword>
<dbReference type="GO" id="GO:0005524">
    <property type="term" value="F:ATP binding"/>
    <property type="evidence" value="ECO:0007669"/>
    <property type="project" value="UniProtKB-KW"/>
</dbReference>
<evidence type="ECO:0000259" key="7">
    <source>
        <dbReference type="Pfam" id="PF13086"/>
    </source>
</evidence>
<dbReference type="PANTHER" id="PTHR43788:SF8">
    <property type="entry name" value="DNA-BINDING PROTEIN SMUBP-2"/>
    <property type="match status" value="1"/>
</dbReference>
<dbReference type="Pfam" id="PF13086">
    <property type="entry name" value="AAA_11"/>
    <property type="match status" value="1"/>
</dbReference>
<evidence type="ECO:0000256" key="4">
    <source>
        <dbReference type="ARBA" id="ARBA00022806"/>
    </source>
</evidence>
<dbReference type="SUPFAM" id="SSF52540">
    <property type="entry name" value="P-loop containing nucleoside triphosphate hydrolases"/>
    <property type="match status" value="1"/>
</dbReference>
<dbReference type="GO" id="GO:0016787">
    <property type="term" value="F:hydrolase activity"/>
    <property type="evidence" value="ECO:0007669"/>
    <property type="project" value="UniProtKB-KW"/>
</dbReference>
<dbReference type="Gene3D" id="3.40.50.300">
    <property type="entry name" value="P-loop containing nucleotide triphosphate hydrolases"/>
    <property type="match status" value="3"/>
</dbReference>
<feature type="domain" description="DNA2/NAM7 helicase helicase" evidence="7">
    <location>
        <begin position="384"/>
        <end position="476"/>
    </location>
</feature>
<dbReference type="InterPro" id="IPR049468">
    <property type="entry name" value="Restrct_endonuc-II-like_dom"/>
</dbReference>
<proteinExistence type="inferred from homology"/>
<name>A0A101A8H7_9MYCO</name>
<dbReference type="CDD" id="cd18808">
    <property type="entry name" value="SF1_C_Upf1"/>
    <property type="match status" value="1"/>
</dbReference>
<feature type="domain" description="Restriction endonuclease type II-like" evidence="9">
    <location>
        <begin position="1395"/>
        <end position="1487"/>
    </location>
</feature>
<dbReference type="EMBL" id="LQIR01000014">
    <property type="protein sequence ID" value="KUI17020.1"/>
    <property type="molecule type" value="Genomic_DNA"/>
</dbReference>
<evidence type="ECO:0000313" key="11">
    <source>
        <dbReference type="Proteomes" id="UP000053707"/>
    </source>
</evidence>
<keyword evidence="4" id="KW-0347">Helicase</keyword>
<keyword evidence="3" id="KW-0378">Hydrolase</keyword>
<keyword evidence="2" id="KW-0547">Nucleotide-binding</keyword>
<evidence type="ECO:0000313" key="10">
    <source>
        <dbReference type="EMBL" id="KUI17020.1"/>
    </source>
</evidence>
<protein>
    <submittedName>
        <fullName evidence="10">ATP-binding protein IstB</fullName>
    </submittedName>
</protein>
<keyword evidence="5 10" id="KW-0067">ATP-binding</keyword>
<evidence type="ECO:0000256" key="5">
    <source>
        <dbReference type="ARBA" id="ARBA00022840"/>
    </source>
</evidence>
<evidence type="ECO:0000259" key="9">
    <source>
        <dbReference type="Pfam" id="PF18741"/>
    </source>
</evidence>
<comment type="caution">
    <text evidence="10">The sequence shown here is derived from an EMBL/GenBank/DDBJ whole genome shotgun (WGS) entry which is preliminary data.</text>
</comment>
<dbReference type="Pfam" id="PF18741">
    <property type="entry name" value="MTES_1575"/>
    <property type="match status" value="1"/>
</dbReference>
<evidence type="ECO:0000256" key="3">
    <source>
        <dbReference type="ARBA" id="ARBA00022801"/>
    </source>
</evidence>
<dbReference type="Pfam" id="PF13087">
    <property type="entry name" value="AAA_12"/>
    <property type="match status" value="1"/>
</dbReference>
<dbReference type="InterPro" id="IPR041679">
    <property type="entry name" value="DNA2/NAM7-like_C"/>
</dbReference>